<dbReference type="Proteomes" id="UP001056120">
    <property type="component" value="Linkage Group LG17"/>
</dbReference>
<accession>A0ACB9EN52</accession>
<reference evidence="2" key="1">
    <citation type="journal article" date="2022" name="Mol. Ecol. Resour.">
        <title>The genomes of chicory, endive, great burdock and yacon provide insights into Asteraceae palaeo-polyploidization history and plant inulin production.</title>
        <authorList>
            <person name="Fan W."/>
            <person name="Wang S."/>
            <person name="Wang H."/>
            <person name="Wang A."/>
            <person name="Jiang F."/>
            <person name="Liu H."/>
            <person name="Zhao H."/>
            <person name="Xu D."/>
            <person name="Zhang Y."/>
        </authorList>
    </citation>
    <scope>NUCLEOTIDE SEQUENCE [LARGE SCALE GENOMIC DNA]</scope>
    <source>
        <strain evidence="2">cv. Yunnan</strain>
    </source>
</reference>
<proteinExistence type="predicted"/>
<comment type="caution">
    <text evidence="1">The sequence shown here is derived from an EMBL/GenBank/DDBJ whole genome shotgun (WGS) entry which is preliminary data.</text>
</comment>
<dbReference type="EMBL" id="CM042034">
    <property type="protein sequence ID" value="KAI3760070.1"/>
    <property type="molecule type" value="Genomic_DNA"/>
</dbReference>
<reference evidence="1 2" key="2">
    <citation type="journal article" date="2022" name="Mol. Ecol. Resour.">
        <title>The genomes of chicory, endive, great burdock and yacon provide insights into Asteraceae paleo-polyploidization history and plant inulin production.</title>
        <authorList>
            <person name="Fan W."/>
            <person name="Wang S."/>
            <person name="Wang H."/>
            <person name="Wang A."/>
            <person name="Jiang F."/>
            <person name="Liu H."/>
            <person name="Zhao H."/>
            <person name="Xu D."/>
            <person name="Zhang Y."/>
        </authorList>
    </citation>
    <scope>NUCLEOTIDE SEQUENCE [LARGE SCALE GENOMIC DNA]</scope>
    <source>
        <strain evidence="2">cv. Yunnan</strain>
        <tissue evidence="1">Leaves</tissue>
    </source>
</reference>
<keyword evidence="2" id="KW-1185">Reference proteome</keyword>
<evidence type="ECO:0000313" key="1">
    <source>
        <dbReference type="EMBL" id="KAI3760070.1"/>
    </source>
</evidence>
<protein>
    <submittedName>
        <fullName evidence="1">Uncharacterized protein</fullName>
    </submittedName>
</protein>
<organism evidence="1 2">
    <name type="scientific">Smallanthus sonchifolius</name>
    <dbReference type="NCBI Taxonomy" id="185202"/>
    <lineage>
        <taxon>Eukaryota</taxon>
        <taxon>Viridiplantae</taxon>
        <taxon>Streptophyta</taxon>
        <taxon>Embryophyta</taxon>
        <taxon>Tracheophyta</taxon>
        <taxon>Spermatophyta</taxon>
        <taxon>Magnoliopsida</taxon>
        <taxon>eudicotyledons</taxon>
        <taxon>Gunneridae</taxon>
        <taxon>Pentapetalae</taxon>
        <taxon>asterids</taxon>
        <taxon>campanulids</taxon>
        <taxon>Asterales</taxon>
        <taxon>Asteraceae</taxon>
        <taxon>Asteroideae</taxon>
        <taxon>Heliantheae alliance</taxon>
        <taxon>Millerieae</taxon>
        <taxon>Smallanthus</taxon>
    </lineage>
</organism>
<gene>
    <name evidence="1" type="ORF">L1987_50460</name>
</gene>
<evidence type="ECO:0000313" key="2">
    <source>
        <dbReference type="Proteomes" id="UP001056120"/>
    </source>
</evidence>
<name>A0ACB9EN52_9ASTR</name>
<sequence>MRCAADEEEEQVIASHSQIYSSPVQYAKNQTACLVLEIHEGLEFSSDDEGGYSFGIFSVKFSNDGRELVAGSSDDSIYVYDIEANKLSLRIQAHTSDVNSVCFADEASHLIYSGSDYNLCKDGNINAFLERDGNIGIKNLEFLGLGQTLLEIKRKASWNPDGASRRNYISRQP</sequence>